<dbReference type="OrthoDB" id="1418352at2759"/>
<dbReference type="InterPro" id="IPR036390">
    <property type="entry name" value="WH_DNA-bd_sf"/>
</dbReference>
<dbReference type="PROSITE" id="PS50250">
    <property type="entry name" value="PCI"/>
    <property type="match status" value="1"/>
</dbReference>
<comment type="caution">
    <text evidence="2">The sequence shown here is derived from an EMBL/GenBank/DDBJ whole genome shotgun (WGS) entry which is preliminary data.</text>
</comment>
<dbReference type="PANTHER" id="PTHR10678">
    <property type="entry name" value="26S PROTEASOME NON-ATPASE REGULATORY SUBUNIT 11/COP9 SIGNALOSOME COMPLEX SUBUNIT 2"/>
    <property type="match status" value="1"/>
</dbReference>
<evidence type="ECO:0000313" key="2">
    <source>
        <dbReference type="EMBL" id="TNJ30036.1"/>
    </source>
</evidence>
<dbReference type="GO" id="GO:0000502">
    <property type="term" value="C:proteasome complex"/>
    <property type="evidence" value="ECO:0007669"/>
    <property type="project" value="UniProtKB-KW"/>
</dbReference>
<evidence type="ECO:0000259" key="1">
    <source>
        <dbReference type="PROSITE" id="PS50250"/>
    </source>
</evidence>
<feature type="domain" description="PCI" evidence="1">
    <location>
        <begin position="176"/>
        <end position="369"/>
    </location>
</feature>
<reference evidence="2 3" key="1">
    <citation type="submission" date="2019-05" db="EMBL/GenBank/DDBJ databases">
        <title>The compact genome of Giardia muris reveals important steps in the evolution of intestinal protozoan parasites.</title>
        <authorList>
            <person name="Xu F."/>
            <person name="Jimenez-Gonzalez A."/>
            <person name="Einarsson E."/>
            <person name="Astvaldsson A."/>
            <person name="Peirasmaki D."/>
            <person name="Eckmann L."/>
            <person name="Andersson J.O."/>
            <person name="Svard S.G."/>
            <person name="Jerlstrom-Hultqvist J."/>
        </authorList>
    </citation>
    <scope>NUCLEOTIDE SEQUENCE [LARGE SCALE GENOMIC DNA]</scope>
    <source>
        <strain evidence="2 3">Roberts-Thomson</strain>
    </source>
</reference>
<name>A0A4Z1SWB7_GIAMU</name>
<dbReference type="SUPFAM" id="SSF46785">
    <property type="entry name" value="Winged helix' DNA-binding domain"/>
    <property type="match status" value="1"/>
</dbReference>
<keyword evidence="2" id="KW-0647">Proteasome</keyword>
<dbReference type="VEuPathDB" id="GiardiaDB:GMRT_13616"/>
<dbReference type="EMBL" id="VDLU01000001">
    <property type="protein sequence ID" value="TNJ30036.1"/>
    <property type="molecule type" value="Genomic_DNA"/>
</dbReference>
<keyword evidence="3" id="KW-1185">Reference proteome</keyword>
<gene>
    <name evidence="2" type="ORF">GMRT_13616</name>
</gene>
<evidence type="ECO:0000313" key="3">
    <source>
        <dbReference type="Proteomes" id="UP000315496"/>
    </source>
</evidence>
<protein>
    <submittedName>
        <fullName evidence="2">26S proteasome regulatory complex component</fullName>
    </submittedName>
</protein>
<dbReference type="Proteomes" id="UP000315496">
    <property type="component" value="Chromosome 1"/>
</dbReference>
<dbReference type="AlphaFoldDB" id="A0A4Z1SWB7"/>
<dbReference type="Gene3D" id="1.25.40.570">
    <property type="match status" value="1"/>
</dbReference>
<dbReference type="InterPro" id="IPR000717">
    <property type="entry name" value="PCI_dom"/>
</dbReference>
<sequence>MLSDTIQALLQRLPDDARKDKDWEDEIAKISPEETEEAIALAFESAAPPIRVTILVQGLIANYAAQTFNYATVAEMCGGLASWAEERSLAFVVDRAKQDKIDALIRVGDPLQAIRAVPLVENLISEIKKKDTSAQYIKAQLLAAELLTLAGNYSKGRSHIMSARALTVKLTPELHARLDAASGCVYLCSEDYNGAAGYYQEAVNLGYPCLGQLVLLKIFVHRFFEVETVMQNRNKYATAERVQRFPKYMLDADNAVLPIIRQIGLLIEEKLHKSFLQSFNQLVAEALQTPHLAFEVKILLERLQQREVHIYITRLLRPYKRVELSYMGELMGLDEVETKELISKMLMSNSLPFVIDEATENLVRVDAPDATDVQTITEATKTIELMQGLLASVLS</sequence>
<accession>A0A4Z1SWB7</accession>
<dbReference type="InterPro" id="IPR050871">
    <property type="entry name" value="26S_Proteasome/COP9_Components"/>
</dbReference>
<proteinExistence type="predicted"/>
<organism evidence="2 3">
    <name type="scientific">Giardia muris</name>
    <dbReference type="NCBI Taxonomy" id="5742"/>
    <lineage>
        <taxon>Eukaryota</taxon>
        <taxon>Metamonada</taxon>
        <taxon>Diplomonadida</taxon>
        <taxon>Hexamitidae</taxon>
        <taxon>Giardiinae</taxon>
        <taxon>Giardia</taxon>
    </lineage>
</organism>
<dbReference type="Pfam" id="PF01399">
    <property type="entry name" value="PCI"/>
    <property type="match status" value="1"/>
</dbReference>